<dbReference type="KEGG" id="pacs:FAZ98_33090"/>
<dbReference type="AlphaFoldDB" id="A0A7Z2GRU8"/>
<evidence type="ECO:0000313" key="2">
    <source>
        <dbReference type="Proteomes" id="UP000433577"/>
    </source>
</evidence>
<dbReference type="Proteomes" id="UP000433577">
    <property type="component" value="Chromosome 4"/>
</dbReference>
<dbReference type="EMBL" id="CP046916">
    <property type="protein sequence ID" value="QGZ66595.1"/>
    <property type="molecule type" value="Genomic_DNA"/>
</dbReference>
<proteinExistence type="predicted"/>
<keyword evidence="2" id="KW-1185">Reference proteome</keyword>
<accession>A0A7Z2GRU8</accession>
<dbReference type="RefSeq" id="WP_158958084.1">
    <property type="nucleotide sequence ID" value="NZ_CP046916.1"/>
</dbReference>
<name>A0A7Z2GRU8_9BURK</name>
<organism evidence="1 2">
    <name type="scientific">Paraburkholderia acidisoli</name>
    <dbReference type="NCBI Taxonomy" id="2571748"/>
    <lineage>
        <taxon>Bacteria</taxon>
        <taxon>Pseudomonadati</taxon>
        <taxon>Pseudomonadota</taxon>
        <taxon>Betaproteobacteria</taxon>
        <taxon>Burkholderiales</taxon>
        <taxon>Burkholderiaceae</taxon>
        <taxon>Paraburkholderia</taxon>
    </lineage>
</organism>
<protein>
    <submittedName>
        <fullName evidence="1">Uncharacterized protein</fullName>
    </submittedName>
</protein>
<gene>
    <name evidence="1" type="ORF">FAZ98_33090</name>
</gene>
<dbReference type="OrthoDB" id="9007104at2"/>
<sequence>MDVISVKLTQPLVRADSLWFSAYEFGWGYRAFEIPGDVAKNQLGAADGSAQKLTLAFGLGRQTIAKAVESVELDYRGERIVLRAGDLA</sequence>
<reference evidence="1 2" key="1">
    <citation type="submission" date="2019-12" db="EMBL/GenBank/DDBJ databases">
        <title>Paraburkholderia acidiphila 7Q-K02 sp. nov and Paraburkholderia acidisoli DHF22 sp. nov., two strains isolated from forest soil.</title>
        <authorList>
            <person name="Gao Z."/>
            <person name="Qiu L."/>
        </authorList>
    </citation>
    <scope>NUCLEOTIDE SEQUENCE [LARGE SCALE GENOMIC DNA]</scope>
    <source>
        <strain evidence="1 2">DHF22</strain>
    </source>
</reference>
<evidence type="ECO:0000313" key="1">
    <source>
        <dbReference type="EMBL" id="QGZ66595.1"/>
    </source>
</evidence>